<dbReference type="KEGG" id="vg:9925981"/>
<evidence type="ECO:0000313" key="1">
    <source>
        <dbReference type="EMBL" id="ADG36055.1"/>
    </source>
</evidence>
<accession>E5E471</accession>
<evidence type="ECO:0000313" key="2">
    <source>
        <dbReference type="Proteomes" id="UP000008730"/>
    </source>
</evidence>
<dbReference type="RefSeq" id="YP_004009707.1">
    <property type="nucleotide sequence ID" value="NC_014661.1"/>
</dbReference>
<name>E5E471_9CAUD</name>
<protein>
    <submittedName>
        <fullName evidence="1">Uncharacterized protein</fullName>
    </submittedName>
</protein>
<gene>
    <name evidence="1" type="ORF">Acj61p090</name>
</gene>
<proteinExistence type="predicted"/>
<keyword evidence="2" id="KW-1185">Reference proteome</keyword>
<dbReference type="GeneID" id="9925981"/>
<organism evidence="1 2">
    <name type="scientific">Acinetobacter phage Acj61</name>
    <dbReference type="NCBI Taxonomy" id="760732"/>
    <lineage>
        <taxon>Viruses</taxon>
        <taxon>Duplodnaviria</taxon>
        <taxon>Heunggongvirae</taxon>
        <taxon>Uroviricota</taxon>
        <taxon>Caudoviricetes</taxon>
        <taxon>Pantevenvirales</taxon>
        <taxon>Straboviridae</taxon>
        <taxon>Twarogvirinae</taxon>
        <taxon>Lasallevirus</taxon>
        <taxon>Lasallevirus Acj61</taxon>
        <taxon>Acinetobacter virus Acj61</taxon>
    </lineage>
</organism>
<dbReference type="Proteomes" id="UP000008730">
    <property type="component" value="Segment"/>
</dbReference>
<reference evidence="1 2" key="1">
    <citation type="journal article" date="2010" name="Virol. J.">
        <title>Genomes of the T4-related bacteriophages as windows on microbial genome evolution.</title>
        <authorList>
            <person name="Petrov V.M."/>
            <person name="Ratnayaka S."/>
            <person name="Nolan J.M."/>
            <person name="Miller E.S."/>
            <person name="Karam J.D."/>
        </authorList>
    </citation>
    <scope>NUCLEOTIDE SEQUENCE [LARGE SCALE GENOMIC DNA]</scope>
</reference>
<sequence>MHDGNFPGVGIGIGQRNPLITEPRRISTDDFKFESFRVGPALKPQIEEILIAAYRIKGVAEVTTKPEHQTTMAKEVEALISEIKKLLTKV</sequence>
<dbReference type="EMBL" id="GU911519">
    <property type="protein sequence ID" value="ADG36055.1"/>
    <property type="molecule type" value="Genomic_DNA"/>
</dbReference>